<dbReference type="PANTHER" id="PTHR45641:SF19">
    <property type="entry name" value="NEPHROCYSTIN-3"/>
    <property type="match status" value="1"/>
</dbReference>
<dbReference type="OrthoDB" id="626167at2759"/>
<evidence type="ECO:0000313" key="11">
    <source>
        <dbReference type="Proteomes" id="UP001152320"/>
    </source>
</evidence>
<keyword evidence="1" id="KW-0879">Wnt signaling pathway</keyword>
<accession>A0A9Q0YC46</accession>
<evidence type="ECO:0000256" key="2">
    <source>
        <dbReference type="ARBA" id="ARBA00022737"/>
    </source>
</evidence>
<evidence type="ECO:0000259" key="8">
    <source>
        <dbReference type="Pfam" id="PF24885"/>
    </source>
</evidence>
<evidence type="ECO:0000259" key="7">
    <source>
        <dbReference type="Pfam" id="PF24884"/>
    </source>
</evidence>
<feature type="domain" description="Nephrocystin-3 TPR-repeats region" evidence="8">
    <location>
        <begin position="798"/>
        <end position="1036"/>
    </location>
</feature>
<dbReference type="Pfam" id="PF13424">
    <property type="entry name" value="TPR_12"/>
    <property type="match status" value="1"/>
</dbReference>
<dbReference type="SUPFAM" id="SSF52540">
    <property type="entry name" value="P-loop containing nucleoside triphosphate hydrolases"/>
    <property type="match status" value="1"/>
</dbReference>
<dbReference type="Proteomes" id="UP001152320">
    <property type="component" value="Chromosome 23"/>
</dbReference>
<dbReference type="SUPFAM" id="SSF48452">
    <property type="entry name" value="TPR-like"/>
    <property type="match status" value="3"/>
</dbReference>
<dbReference type="InterPro" id="IPR011990">
    <property type="entry name" value="TPR-like_helical_dom_sf"/>
</dbReference>
<evidence type="ECO:0000256" key="3">
    <source>
        <dbReference type="ARBA" id="ARBA00022803"/>
    </source>
</evidence>
<proteinExistence type="predicted"/>
<gene>
    <name evidence="10" type="ORF">HOLleu_41116</name>
</gene>
<dbReference type="PROSITE" id="PS50005">
    <property type="entry name" value="TPR"/>
    <property type="match status" value="2"/>
</dbReference>
<evidence type="ECO:0000256" key="4">
    <source>
        <dbReference type="ARBA" id="ARBA00040387"/>
    </source>
</evidence>
<feature type="coiled-coil region" evidence="6">
    <location>
        <begin position="85"/>
        <end position="126"/>
    </location>
</feature>
<evidence type="ECO:0000256" key="6">
    <source>
        <dbReference type="SAM" id="Coils"/>
    </source>
</evidence>
<keyword evidence="6" id="KW-0175">Coiled coil</keyword>
<dbReference type="Gene3D" id="1.25.40.10">
    <property type="entry name" value="Tetratricopeptide repeat domain"/>
    <property type="match status" value="2"/>
</dbReference>
<evidence type="ECO:0000259" key="9">
    <source>
        <dbReference type="Pfam" id="PF25022"/>
    </source>
</evidence>
<feature type="domain" description="Nephrocystin-3 alpha-beta" evidence="9">
    <location>
        <begin position="255"/>
        <end position="411"/>
    </location>
</feature>
<dbReference type="Pfam" id="PF24884">
    <property type="entry name" value="NPHP3_hel"/>
    <property type="match status" value="1"/>
</dbReference>
<evidence type="ECO:0000256" key="5">
    <source>
        <dbReference type="PROSITE-ProRule" id="PRU00339"/>
    </source>
</evidence>
<evidence type="ECO:0000313" key="10">
    <source>
        <dbReference type="EMBL" id="KAJ8019495.1"/>
    </source>
</evidence>
<dbReference type="InterPro" id="IPR056883">
    <property type="entry name" value="NPHP3_hel"/>
</dbReference>
<protein>
    <recommendedName>
        <fullName evidence="4">Nephrocystin-3</fullName>
    </recommendedName>
</protein>
<dbReference type="Pfam" id="PF25022">
    <property type="entry name" value="NPHP3"/>
    <property type="match status" value="1"/>
</dbReference>
<feature type="domain" description="Nephrocystin 3 helical" evidence="7">
    <location>
        <begin position="634"/>
        <end position="786"/>
    </location>
</feature>
<dbReference type="SMART" id="SM00028">
    <property type="entry name" value="TPR"/>
    <property type="match status" value="7"/>
</dbReference>
<keyword evidence="3 5" id="KW-0802">TPR repeat</keyword>
<dbReference type="Gene3D" id="3.40.50.300">
    <property type="entry name" value="P-loop containing nucleotide triphosphate hydrolases"/>
    <property type="match status" value="1"/>
</dbReference>
<evidence type="ECO:0000256" key="1">
    <source>
        <dbReference type="ARBA" id="ARBA00022687"/>
    </source>
</evidence>
<sequence>MGTGGSFPQKDEFDLSEEPGVIKRIPIEMNPRRTLGGALRSVGSLGRRPRGVSLRSTFSMELDNVEVEKIRKEFEMYKISKQTEMGDSLKKVNKLENENRRLRAELQALQKTCDKLRAQRDLTLDAEYQALERASSFETERNKVQKQFKIFRESKEREIRDLLKTKERLEKALHLLDPEALIEMKGKDSVEDANGFRELWPSLESEPSIGSSTHFQSIHKAFDQVDTDNCGTVSRAWSNIPPLALTQAFNSFALSSSLVKVFVVISPDLSHDVQAFIRTKGRQLRNLCEGNGKFLSLVCVTAHDDGDMNNDELMNMHEVHRKEIEQSNIFSAIISDSANRIMQENVQIGHLNSPSEKPALFIFHDDQDDSKNMKKQVTERGLATVIQLGTMEEKLESFLLELEKHISVELGSDVTLEKDSGVQVTPTESMEDIQSEPSWDLFGDAEQQEALASALDCVCELGMSKMYDRLNEHILAAGPLPPLLVLGAAGSGKTLLLAKWLSNHVRRNPSCLVLYHFVGSSLSRSASVCSMVQRLTAQIMQIISSSQTMTSDPEQLMEEFPYWLEKVSTKLPDGIVLVIDSGDRFQNCEDSLGWLLDPLPVESRVIISAQVETCPKSWRSWPTVEIKPLSTDEVTEFVQTTCLQRDCFLSEELEKQVLERCQAGGESNHPLFLTVLMSALLSNVRWCEEETVECLQSTSTVQLYRFILKDVFKRYKQSAPVIEKALNYVLVSCNGISESSLVELIPTLTWDVWLPVYQELQQKRILTLKSGVIILSHEQARTAVQLCLSFSHSLATTREELIEYYVQLMRSNNVTFNLCDELPGLLHSSDSLPLLRECISNVSVFRLLYTRGRCAELLTCWQAVGLDRLSVSKEYFDIIKKMEEASATDDIPCPEVANLFEMLGKFSKDLGLLNQAVWAFQRALEIRESIDPDHPTVGRCFYLLGTLHVQWGKFATAESYFKQALLIWETCEEPYQQWITKALDSLVFLYKRQGKFDLVDSLLKRSTAMKKQVSVNEWHAQPQRATFNVKKKIQHLQDQCRGLEGIALAETLAELGVLFLWQQDLEQAKEHLLQSILHLEKLFSVKTLKLLQPLSSLAAVYEAERDLQKAEDIYLRMMNICGKSAEQDLPMASVAARNLAILYKKQGKLDKTEQLYKDLIQRKEKILGDSHPNVATDLLNLAILHCQQENHNLALPLFERALRIYENSYGQNHARVAETLRNLAVLHYERGDQQRAAELYKRANEIKDIASGIGGSRLASRRSSITSIPASRPTSDKLPLR</sequence>
<feature type="repeat" description="TPR" evidence="5">
    <location>
        <begin position="1217"/>
        <end position="1250"/>
    </location>
</feature>
<keyword evidence="2" id="KW-0677">Repeat</keyword>
<dbReference type="PANTHER" id="PTHR45641">
    <property type="entry name" value="TETRATRICOPEPTIDE REPEAT PROTEIN (AFU_ORTHOLOGUE AFUA_6G03870)"/>
    <property type="match status" value="1"/>
</dbReference>
<dbReference type="Pfam" id="PF13374">
    <property type="entry name" value="TPR_10"/>
    <property type="match status" value="1"/>
</dbReference>
<dbReference type="GO" id="GO:0016055">
    <property type="term" value="P:Wnt signaling pathway"/>
    <property type="evidence" value="ECO:0007669"/>
    <property type="project" value="UniProtKB-KW"/>
</dbReference>
<feature type="repeat" description="TPR" evidence="5">
    <location>
        <begin position="1175"/>
        <end position="1208"/>
    </location>
</feature>
<dbReference type="InterPro" id="IPR019734">
    <property type="entry name" value="TPR_rpt"/>
</dbReference>
<keyword evidence="11" id="KW-1185">Reference proteome</keyword>
<dbReference type="EMBL" id="JAIZAY010000023">
    <property type="protein sequence ID" value="KAJ8019495.1"/>
    <property type="molecule type" value="Genomic_DNA"/>
</dbReference>
<dbReference type="InterPro" id="IPR056885">
    <property type="entry name" value="TPR_NPHP3"/>
</dbReference>
<organism evidence="10 11">
    <name type="scientific">Holothuria leucospilota</name>
    <name type="common">Black long sea cucumber</name>
    <name type="synonym">Mertensiothuria leucospilota</name>
    <dbReference type="NCBI Taxonomy" id="206669"/>
    <lineage>
        <taxon>Eukaryota</taxon>
        <taxon>Metazoa</taxon>
        <taxon>Echinodermata</taxon>
        <taxon>Eleutherozoa</taxon>
        <taxon>Echinozoa</taxon>
        <taxon>Holothuroidea</taxon>
        <taxon>Aspidochirotacea</taxon>
        <taxon>Aspidochirotida</taxon>
        <taxon>Holothuriidae</taxon>
        <taxon>Holothuria</taxon>
    </lineage>
</organism>
<comment type="caution">
    <text evidence="10">The sequence shown here is derived from an EMBL/GenBank/DDBJ whole genome shotgun (WGS) entry which is preliminary data.</text>
</comment>
<name>A0A9Q0YC46_HOLLE</name>
<dbReference type="Pfam" id="PF24885">
    <property type="entry name" value="TPR_NPHP3"/>
    <property type="match status" value="1"/>
</dbReference>
<dbReference type="InterPro" id="IPR056886">
    <property type="entry name" value="NPHP3_ab_dom"/>
</dbReference>
<reference evidence="10" key="1">
    <citation type="submission" date="2021-10" db="EMBL/GenBank/DDBJ databases">
        <title>Tropical sea cucumber genome reveals ecological adaptation and Cuvierian tubules defense mechanism.</title>
        <authorList>
            <person name="Chen T."/>
        </authorList>
    </citation>
    <scope>NUCLEOTIDE SEQUENCE</scope>
    <source>
        <strain evidence="10">Nanhai2018</strain>
        <tissue evidence="10">Muscle</tissue>
    </source>
</reference>
<dbReference type="InterPro" id="IPR027417">
    <property type="entry name" value="P-loop_NTPase"/>
</dbReference>